<dbReference type="KEGG" id="llh:I41_41100"/>
<sequence>MLVAECSVLDESPLASIKQLASSICPQAVTPELSFSTVAMSHSPATRSHFAALLLAVLALGCASPLTTALNSAATKEPTPTPAETQAAEALKAQALHKATVGEAIPEDKAFAEVLDQLQEIRAIDPEAERELIAELKQVKPENYAMVVDAFRTALAYRQQMAERDRAVFAGETPENEFDVATQQLRTKSPPTTKVQQASATVDVPPTEPPTPAAANWPAAQPTSPNLPAAVPPLSPAASRVVPAAPLVATPPPPQAPQARAVEPAAQGPTPTPRPLPRRVDPPATEPADAAAIASDAQQPPAPVAAPLPVAGDWHAQLAAAIDELEHSVSPQPTTVAELHDHMRLRTLQLLAGNETDAYRPIPGASPAQQDFWSKQLFAINAYLNATTQLDEKQRAVAALAPLDEARARLSELASLRIRNLSFVESVDGFGTYEPSKGSSFAPGQKVMLYAEVENFASSASEEGFATSLGTSFKVLDESNRLVDGKQFPDVHDSCRNRRRDFHMQYELALPERIYPGPYKIELTITDHNSGKIGQTTIPFEITGESTPKPLTAAAPAPPKK</sequence>
<evidence type="ECO:0000313" key="2">
    <source>
        <dbReference type="EMBL" id="QDT74906.1"/>
    </source>
</evidence>
<keyword evidence="3" id="KW-1185">Reference proteome</keyword>
<feature type="compositionally biased region" description="Low complexity" evidence="1">
    <location>
        <begin position="257"/>
        <end position="269"/>
    </location>
</feature>
<dbReference type="EMBL" id="CP036339">
    <property type="protein sequence ID" value="QDT74906.1"/>
    <property type="molecule type" value="Genomic_DNA"/>
</dbReference>
<feature type="region of interest" description="Disordered" evidence="1">
    <location>
        <begin position="180"/>
        <end position="234"/>
    </location>
</feature>
<feature type="region of interest" description="Disordered" evidence="1">
    <location>
        <begin position="541"/>
        <end position="561"/>
    </location>
</feature>
<protein>
    <submittedName>
        <fullName evidence="2">Uncharacterized protein</fullName>
    </submittedName>
</protein>
<organism evidence="2 3">
    <name type="scientific">Lacipirellula limnantheis</name>
    <dbReference type="NCBI Taxonomy" id="2528024"/>
    <lineage>
        <taxon>Bacteria</taxon>
        <taxon>Pseudomonadati</taxon>
        <taxon>Planctomycetota</taxon>
        <taxon>Planctomycetia</taxon>
        <taxon>Pirellulales</taxon>
        <taxon>Lacipirellulaceae</taxon>
        <taxon>Lacipirellula</taxon>
    </lineage>
</organism>
<accession>A0A517U2R1</accession>
<name>A0A517U2R1_9BACT</name>
<reference evidence="2 3" key="1">
    <citation type="submission" date="2019-02" db="EMBL/GenBank/DDBJ databases">
        <title>Deep-cultivation of Planctomycetes and their phenomic and genomic characterization uncovers novel biology.</title>
        <authorList>
            <person name="Wiegand S."/>
            <person name="Jogler M."/>
            <person name="Boedeker C."/>
            <person name="Pinto D."/>
            <person name="Vollmers J."/>
            <person name="Rivas-Marin E."/>
            <person name="Kohn T."/>
            <person name="Peeters S.H."/>
            <person name="Heuer A."/>
            <person name="Rast P."/>
            <person name="Oberbeckmann S."/>
            <person name="Bunk B."/>
            <person name="Jeske O."/>
            <person name="Meyerdierks A."/>
            <person name="Storesund J.E."/>
            <person name="Kallscheuer N."/>
            <person name="Luecker S."/>
            <person name="Lage O.M."/>
            <person name="Pohl T."/>
            <person name="Merkel B.J."/>
            <person name="Hornburger P."/>
            <person name="Mueller R.-W."/>
            <person name="Bruemmer F."/>
            <person name="Labrenz M."/>
            <person name="Spormann A.M."/>
            <person name="Op den Camp H."/>
            <person name="Overmann J."/>
            <person name="Amann R."/>
            <person name="Jetten M.S.M."/>
            <person name="Mascher T."/>
            <person name="Medema M.H."/>
            <person name="Devos D.P."/>
            <person name="Kaster A.-K."/>
            <person name="Ovreas L."/>
            <person name="Rohde M."/>
            <person name="Galperin M.Y."/>
            <person name="Jogler C."/>
        </authorList>
    </citation>
    <scope>NUCLEOTIDE SEQUENCE [LARGE SCALE GENOMIC DNA]</scope>
    <source>
        <strain evidence="2 3">I41</strain>
    </source>
</reference>
<dbReference type="RefSeq" id="WP_145434620.1">
    <property type="nucleotide sequence ID" value="NZ_CP036339.1"/>
</dbReference>
<dbReference type="Proteomes" id="UP000317909">
    <property type="component" value="Chromosome"/>
</dbReference>
<proteinExistence type="predicted"/>
<dbReference type="AlphaFoldDB" id="A0A517U2R1"/>
<feature type="compositionally biased region" description="Low complexity" evidence="1">
    <location>
        <begin position="213"/>
        <end position="229"/>
    </location>
</feature>
<feature type="region of interest" description="Disordered" evidence="1">
    <location>
        <begin position="246"/>
        <end position="301"/>
    </location>
</feature>
<evidence type="ECO:0000256" key="1">
    <source>
        <dbReference type="SAM" id="MobiDB-lite"/>
    </source>
</evidence>
<gene>
    <name evidence="2" type="ORF">I41_41100</name>
</gene>
<feature type="compositionally biased region" description="Low complexity" evidence="1">
    <location>
        <begin position="282"/>
        <end position="299"/>
    </location>
</feature>
<evidence type="ECO:0000313" key="3">
    <source>
        <dbReference type="Proteomes" id="UP000317909"/>
    </source>
</evidence>
<feature type="compositionally biased region" description="Polar residues" evidence="1">
    <location>
        <begin position="181"/>
        <end position="200"/>
    </location>
</feature>
<dbReference type="OrthoDB" id="291778at2"/>